<keyword evidence="3" id="KW-1185">Reference proteome</keyword>
<feature type="signal peptide" evidence="1">
    <location>
        <begin position="1"/>
        <end position="23"/>
    </location>
</feature>
<feature type="chain" id="PRO_5032456385" evidence="1">
    <location>
        <begin position="24"/>
        <end position="161"/>
    </location>
</feature>
<keyword evidence="1" id="KW-0732">Signal</keyword>
<dbReference type="GO" id="GO:0010082">
    <property type="term" value="P:regulation of root meristem growth"/>
    <property type="evidence" value="ECO:0007669"/>
    <property type="project" value="InterPro"/>
</dbReference>
<sequence>MMPLTFLCLVLWLHFTHLHVLRASTTDAQQVLETTKVAYVAAPDGSVVSFHKELLDAARQRALWLVNNNLEEGKWYWGHFRISNNAPMNSLGSTEKNMNNQSHLRSLQSLMMKKMNHKKLLRASNEIANLMDVDYYSGWPQPRRTPPIHNSVPKDEDNAEP</sequence>
<dbReference type="InterPro" id="IPR038804">
    <property type="entry name" value="RGF3"/>
</dbReference>
<evidence type="ECO:0000313" key="2">
    <source>
        <dbReference type="EMBL" id="KAF9623580.1"/>
    </source>
</evidence>
<accession>A0A835ITI6</accession>
<name>A0A835ITI6_9MAGN</name>
<reference evidence="2 3" key="1">
    <citation type="submission" date="2020-10" db="EMBL/GenBank/DDBJ databases">
        <title>The Coptis chinensis genome and diversification of protoberbering-type alkaloids.</title>
        <authorList>
            <person name="Wang B."/>
            <person name="Shu S."/>
            <person name="Song C."/>
            <person name="Liu Y."/>
        </authorList>
    </citation>
    <scope>NUCLEOTIDE SEQUENCE [LARGE SCALE GENOMIC DNA]</scope>
    <source>
        <strain evidence="2">HL-2020</strain>
        <tissue evidence="2">Leaf</tissue>
    </source>
</reference>
<dbReference type="AlphaFoldDB" id="A0A835ITI6"/>
<dbReference type="PANTHER" id="PTHR36313">
    <property type="entry name" value="ROOT MERISTEM GROWTH FACTOR 2"/>
    <property type="match status" value="1"/>
</dbReference>
<protein>
    <submittedName>
        <fullName evidence="2">Uncharacterized protein</fullName>
    </submittedName>
</protein>
<dbReference type="PANTHER" id="PTHR36313:SF7">
    <property type="entry name" value="OS09G0474600 PROTEIN"/>
    <property type="match status" value="1"/>
</dbReference>
<proteinExistence type="predicted"/>
<dbReference type="EMBL" id="JADFTS010000001">
    <property type="protein sequence ID" value="KAF9623580.1"/>
    <property type="molecule type" value="Genomic_DNA"/>
</dbReference>
<gene>
    <name evidence="2" type="ORF">IFM89_003370</name>
</gene>
<evidence type="ECO:0000256" key="1">
    <source>
        <dbReference type="SAM" id="SignalP"/>
    </source>
</evidence>
<organism evidence="2 3">
    <name type="scientific">Coptis chinensis</name>
    <dbReference type="NCBI Taxonomy" id="261450"/>
    <lineage>
        <taxon>Eukaryota</taxon>
        <taxon>Viridiplantae</taxon>
        <taxon>Streptophyta</taxon>
        <taxon>Embryophyta</taxon>
        <taxon>Tracheophyta</taxon>
        <taxon>Spermatophyta</taxon>
        <taxon>Magnoliopsida</taxon>
        <taxon>Ranunculales</taxon>
        <taxon>Ranunculaceae</taxon>
        <taxon>Coptidoideae</taxon>
        <taxon>Coptis</taxon>
    </lineage>
</organism>
<dbReference type="Proteomes" id="UP000631114">
    <property type="component" value="Unassembled WGS sequence"/>
</dbReference>
<dbReference type="GO" id="GO:0008083">
    <property type="term" value="F:growth factor activity"/>
    <property type="evidence" value="ECO:0007669"/>
    <property type="project" value="InterPro"/>
</dbReference>
<evidence type="ECO:0000313" key="3">
    <source>
        <dbReference type="Proteomes" id="UP000631114"/>
    </source>
</evidence>
<comment type="caution">
    <text evidence="2">The sequence shown here is derived from an EMBL/GenBank/DDBJ whole genome shotgun (WGS) entry which is preliminary data.</text>
</comment>